<evidence type="ECO:0000256" key="4">
    <source>
        <dbReference type="ARBA" id="ARBA00023163"/>
    </source>
</evidence>
<dbReference type="EMBL" id="JAFJZZ010000005">
    <property type="protein sequence ID" value="MBN7773942.1"/>
    <property type="molecule type" value="Genomic_DNA"/>
</dbReference>
<dbReference type="InterPro" id="IPR036388">
    <property type="entry name" value="WH-like_DNA-bd_sf"/>
</dbReference>
<dbReference type="PANTHER" id="PTHR33238">
    <property type="entry name" value="IRON (METAL) DEPENDENT REPRESSOR, DTXR FAMILY"/>
    <property type="match status" value="1"/>
</dbReference>
<dbReference type="Pfam" id="PF02742">
    <property type="entry name" value="Fe_dep_repr_C"/>
    <property type="match status" value="1"/>
</dbReference>
<dbReference type="PANTHER" id="PTHR33238:SF7">
    <property type="entry name" value="IRON-DEPENDENT TRANSCRIPTIONAL REGULATOR"/>
    <property type="match status" value="1"/>
</dbReference>
<sequence>MNESREMYLKTINKLSGENGNVRCADIARSLNYSKPSISRAVRILGKEGYLYINHNGTVELTETGRKIALRVCEKQEILALFFQKIAKVSKKRAELDACRIEHVISEEVFQGIKRFIEKENVFFIDEVK</sequence>
<accession>A0A939D9Z3</accession>
<evidence type="ECO:0000313" key="6">
    <source>
        <dbReference type="EMBL" id="MBN7773942.1"/>
    </source>
</evidence>
<comment type="caution">
    <text evidence="6">The sequence shown here is derived from an EMBL/GenBank/DDBJ whole genome shotgun (WGS) entry which is preliminary data.</text>
</comment>
<dbReference type="Proteomes" id="UP000664545">
    <property type="component" value="Unassembled WGS sequence"/>
</dbReference>
<dbReference type="GO" id="GO:0003677">
    <property type="term" value="F:DNA binding"/>
    <property type="evidence" value="ECO:0007669"/>
    <property type="project" value="UniProtKB-KW"/>
</dbReference>
<evidence type="ECO:0000256" key="1">
    <source>
        <dbReference type="ARBA" id="ARBA00007871"/>
    </source>
</evidence>
<proteinExistence type="inferred from homology"/>
<gene>
    <name evidence="6" type="ORF">JYB65_11265</name>
</gene>
<dbReference type="InterPro" id="IPR036421">
    <property type="entry name" value="Fe_dep_repressor_sf"/>
</dbReference>
<keyword evidence="2" id="KW-0805">Transcription regulation</keyword>
<dbReference type="AlphaFoldDB" id="A0A939D9Z3"/>
<dbReference type="RefSeq" id="WP_206582782.1">
    <property type="nucleotide sequence ID" value="NZ_JAFJZZ010000005.1"/>
</dbReference>
<comment type="similarity">
    <text evidence="1">Belongs to the DtxR/MntR family.</text>
</comment>
<evidence type="ECO:0000256" key="2">
    <source>
        <dbReference type="ARBA" id="ARBA00023015"/>
    </source>
</evidence>
<feature type="domain" description="HTH dtxR-type" evidence="5">
    <location>
        <begin position="1"/>
        <end position="62"/>
    </location>
</feature>
<dbReference type="Pfam" id="PF01325">
    <property type="entry name" value="Fe_dep_repress"/>
    <property type="match status" value="1"/>
</dbReference>
<dbReference type="InterPro" id="IPR022687">
    <property type="entry name" value="HTH_DTXR"/>
</dbReference>
<dbReference type="Gene3D" id="1.10.60.10">
    <property type="entry name" value="Iron dependent repressor, metal binding and dimerisation domain"/>
    <property type="match status" value="1"/>
</dbReference>
<dbReference type="InterPro" id="IPR036390">
    <property type="entry name" value="WH_DNA-bd_sf"/>
</dbReference>
<name>A0A939D9Z3_CLOAM</name>
<keyword evidence="7" id="KW-1185">Reference proteome</keyword>
<evidence type="ECO:0000313" key="7">
    <source>
        <dbReference type="Proteomes" id="UP000664545"/>
    </source>
</evidence>
<dbReference type="SUPFAM" id="SSF47979">
    <property type="entry name" value="Iron-dependent repressor protein, dimerization domain"/>
    <property type="match status" value="1"/>
</dbReference>
<dbReference type="GO" id="GO:0046983">
    <property type="term" value="F:protein dimerization activity"/>
    <property type="evidence" value="ECO:0007669"/>
    <property type="project" value="InterPro"/>
</dbReference>
<dbReference type="GO" id="GO:0003700">
    <property type="term" value="F:DNA-binding transcription factor activity"/>
    <property type="evidence" value="ECO:0007669"/>
    <property type="project" value="InterPro"/>
</dbReference>
<dbReference type="InterPro" id="IPR022689">
    <property type="entry name" value="Iron_dep_repressor"/>
</dbReference>
<evidence type="ECO:0000256" key="3">
    <source>
        <dbReference type="ARBA" id="ARBA00023125"/>
    </source>
</evidence>
<dbReference type="GO" id="GO:0046914">
    <property type="term" value="F:transition metal ion binding"/>
    <property type="evidence" value="ECO:0007669"/>
    <property type="project" value="InterPro"/>
</dbReference>
<dbReference type="Gene3D" id="1.10.10.10">
    <property type="entry name" value="Winged helix-like DNA-binding domain superfamily/Winged helix DNA-binding domain"/>
    <property type="match status" value="1"/>
</dbReference>
<dbReference type="SMART" id="SM00529">
    <property type="entry name" value="HTH_DTXR"/>
    <property type="match status" value="1"/>
</dbReference>
<dbReference type="InterPro" id="IPR050536">
    <property type="entry name" value="DtxR_MntR_Metal-Reg"/>
</dbReference>
<dbReference type="InterPro" id="IPR001367">
    <property type="entry name" value="Fe_dep_repressor"/>
</dbReference>
<dbReference type="SUPFAM" id="SSF46785">
    <property type="entry name" value="Winged helix' DNA-binding domain"/>
    <property type="match status" value="1"/>
</dbReference>
<organism evidence="6 7">
    <name type="scientific">Clostridium aminobutyricum</name>
    <dbReference type="NCBI Taxonomy" id="33953"/>
    <lineage>
        <taxon>Bacteria</taxon>
        <taxon>Bacillati</taxon>
        <taxon>Bacillota</taxon>
        <taxon>Clostridia</taxon>
        <taxon>Eubacteriales</taxon>
        <taxon>Clostridiaceae</taxon>
        <taxon>Clostridium</taxon>
    </lineage>
</organism>
<keyword evidence="4" id="KW-0804">Transcription</keyword>
<reference evidence="6" key="1">
    <citation type="submission" date="2021-02" db="EMBL/GenBank/DDBJ databases">
        <title>Abyssanaerobacter marinus gen.nov., sp., nov, anaerobic bacterium isolated from the Onnuri vent field of Indian Ocean and suggestion of Mogibacteriaceae fam. nov., and proposal of reclassification of ambiguous this family's genus member.</title>
        <authorList>
            <person name="Kim Y.J."/>
            <person name="Yang J.-A."/>
        </authorList>
    </citation>
    <scope>NUCLEOTIDE SEQUENCE</scope>
    <source>
        <strain evidence="6">DSM 2634</strain>
    </source>
</reference>
<evidence type="ECO:0000259" key="5">
    <source>
        <dbReference type="PROSITE" id="PS50944"/>
    </source>
</evidence>
<dbReference type="PROSITE" id="PS50944">
    <property type="entry name" value="HTH_DTXR"/>
    <property type="match status" value="1"/>
</dbReference>
<protein>
    <submittedName>
        <fullName evidence="6">Metal-dependent transcriptional regulator</fullName>
    </submittedName>
</protein>
<keyword evidence="3" id="KW-0238">DNA-binding</keyword>